<dbReference type="PANTHER" id="PTHR40841">
    <property type="entry name" value="SIDEROPHORE TRIACETYLFUSARININE C ESTERASE"/>
    <property type="match status" value="1"/>
</dbReference>
<dbReference type="PANTHER" id="PTHR40841:SF2">
    <property type="entry name" value="SIDEROPHORE-DEGRADING ESTERASE (EUROFUNG)"/>
    <property type="match status" value="1"/>
</dbReference>
<dbReference type="GO" id="GO:0016788">
    <property type="term" value="F:hydrolase activity, acting on ester bonds"/>
    <property type="evidence" value="ECO:0007669"/>
    <property type="project" value="TreeGrafter"/>
</dbReference>
<protein>
    <submittedName>
        <fullName evidence="4">Alpha/beta hydrolase</fullName>
    </submittedName>
</protein>
<evidence type="ECO:0000313" key="4">
    <source>
        <dbReference type="EMBL" id="PZQ56988.1"/>
    </source>
</evidence>
<dbReference type="InterPro" id="IPR052558">
    <property type="entry name" value="Siderophore_Hydrolase_D"/>
</dbReference>
<reference evidence="4 5" key="1">
    <citation type="submission" date="2017-08" db="EMBL/GenBank/DDBJ databases">
        <title>Infants hospitalized years apart are colonized by the same room-sourced microbial strains.</title>
        <authorList>
            <person name="Brooks B."/>
            <person name="Olm M.R."/>
            <person name="Firek B.A."/>
            <person name="Baker R."/>
            <person name="Thomas B.C."/>
            <person name="Morowitz M.J."/>
            <person name="Banfield J.F."/>
        </authorList>
    </citation>
    <scope>NUCLEOTIDE SEQUENCE [LARGE SCALE GENOMIC DNA]</scope>
    <source>
        <strain evidence="4">S2_005_002_R2_33</strain>
    </source>
</reference>
<comment type="similarity">
    <text evidence="1">Belongs to the esterase D family.</text>
</comment>
<sequence>MIRHMVLAGLAGLFIAGCNDSATGADAAGQAAKTPPGAQRGGGQPYEVSGSEVWDVPDPVSGRTYQVFVALPASYGAEPGRRYPVLYVTDADYAFPVIKQIARRLNVEKPTVEEFILVGLSYAKGEGGMESRRRDYTPTAAGTTDSPQDAVHGQADAYATYIRDRVLPFVAARYRSDEARRYFLGHSYGALLGMHILLRQPDLFRGYVLGSPSFWYDHHVMKGQEAAYAARHDDMPAQVYMYVGEYEERRPGDPRFSTSVDMVTDMKAMERSLRARNFPSLQIRSEVLGDEDHVSVAPRGFTHGLKYLLPAPGGG</sequence>
<keyword evidence="2 4" id="KW-0378">Hydrolase</keyword>
<comment type="caution">
    <text evidence="4">The sequence shown here is derived from an EMBL/GenBank/DDBJ whole genome shotgun (WGS) entry which is preliminary data.</text>
</comment>
<evidence type="ECO:0000256" key="1">
    <source>
        <dbReference type="ARBA" id="ARBA00005622"/>
    </source>
</evidence>
<dbReference type="PROSITE" id="PS51257">
    <property type="entry name" value="PROKAR_LIPOPROTEIN"/>
    <property type="match status" value="1"/>
</dbReference>
<dbReference type="Pfam" id="PF00756">
    <property type="entry name" value="Esterase"/>
    <property type="match status" value="1"/>
</dbReference>
<name>A0A2W5NX95_9SPHN</name>
<dbReference type="Proteomes" id="UP000249082">
    <property type="component" value="Unassembled WGS sequence"/>
</dbReference>
<feature type="region of interest" description="Disordered" evidence="3">
    <location>
        <begin position="129"/>
        <end position="149"/>
    </location>
</feature>
<evidence type="ECO:0000256" key="3">
    <source>
        <dbReference type="SAM" id="MobiDB-lite"/>
    </source>
</evidence>
<dbReference type="EMBL" id="QFPX01000002">
    <property type="protein sequence ID" value="PZQ56988.1"/>
    <property type="molecule type" value="Genomic_DNA"/>
</dbReference>
<dbReference type="InterPro" id="IPR029058">
    <property type="entry name" value="AB_hydrolase_fold"/>
</dbReference>
<organism evidence="4 5">
    <name type="scientific">Novosphingobium pentaromativorans</name>
    <dbReference type="NCBI Taxonomy" id="205844"/>
    <lineage>
        <taxon>Bacteria</taxon>
        <taxon>Pseudomonadati</taxon>
        <taxon>Pseudomonadota</taxon>
        <taxon>Alphaproteobacteria</taxon>
        <taxon>Sphingomonadales</taxon>
        <taxon>Sphingomonadaceae</taxon>
        <taxon>Novosphingobium</taxon>
    </lineage>
</organism>
<gene>
    <name evidence="4" type="ORF">DI555_02350</name>
</gene>
<dbReference type="SUPFAM" id="SSF53474">
    <property type="entry name" value="alpha/beta-Hydrolases"/>
    <property type="match status" value="1"/>
</dbReference>
<dbReference type="AlphaFoldDB" id="A0A2W5NX95"/>
<evidence type="ECO:0000313" key="5">
    <source>
        <dbReference type="Proteomes" id="UP000249082"/>
    </source>
</evidence>
<feature type="region of interest" description="Disordered" evidence="3">
    <location>
        <begin position="25"/>
        <end position="48"/>
    </location>
</feature>
<evidence type="ECO:0000256" key="2">
    <source>
        <dbReference type="ARBA" id="ARBA00022801"/>
    </source>
</evidence>
<accession>A0A2W5NX95</accession>
<dbReference type="InterPro" id="IPR000801">
    <property type="entry name" value="Esterase-like"/>
</dbReference>
<dbReference type="Gene3D" id="3.40.50.1820">
    <property type="entry name" value="alpha/beta hydrolase"/>
    <property type="match status" value="1"/>
</dbReference>
<proteinExistence type="inferred from homology"/>